<feature type="region of interest" description="Disordered" evidence="1">
    <location>
        <begin position="134"/>
        <end position="159"/>
    </location>
</feature>
<evidence type="ECO:0000313" key="4">
    <source>
        <dbReference type="WBParaSite" id="HPBE_0001032201-mRNA-1"/>
    </source>
</evidence>
<organism evidence="3 4">
    <name type="scientific">Heligmosomoides polygyrus</name>
    <name type="common">Parasitic roundworm</name>
    <dbReference type="NCBI Taxonomy" id="6339"/>
    <lineage>
        <taxon>Eukaryota</taxon>
        <taxon>Metazoa</taxon>
        <taxon>Ecdysozoa</taxon>
        <taxon>Nematoda</taxon>
        <taxon>Chromadorea</taxon>
        <taxon>Rhabditida</taxon>
        <taxon>Rhabditina</taxon>
        <taxon>Rhabditomorpha</taxon>
        <taxon>Strongyloidea</taxon>
        <taxon>Heligmosomidae</taxon>
        <taxon>Heligmosomoides</taxon>
    </lineage>
</organism>
<dbReference type="AlphaFoldDB" id="A0A183FR83"/>
<accession>A0A183FR83</accession>
<name>A0A183FR83_HELPZ</name>
<gene>
    <name evidence="2" type="ORF">HPBE_LOCUS10323</name>
</gene>
<protein>
    <submittedName>
        <fullName evidence="4">Retrotransposon hot spot (RHS) protein</fullName>
    </submittedName>
</protein>
<dbReference type="WBParaSite" id="HPBE_0001032201-mRNA-1">
    <property type="protein sequence ID" value="HPBE_0001032201-mRNA-1"/>
    <property type="gene ID" value="HPBE_0001032201"/>
</dbReference>
<sequence length="159" mass="18070">MWRLVADGRPGEERFVGAVLIRRQIGVTDDDGDVREAYGREFEEVVYECWNTCRCSRTVWKRDRDRADVADEEDGRFFMNGENADQIVLTRAIWNKVGVCDGGGARTLSFVMQLEARKMAMSLLTPEMNEEGAVPKMIDPMIREDDEDDERSSKGGAPE</sequence>
<dbReference type="EMBL" id="UZAH01026724">
    <property type="protein sequence ID" value="VDO84614.1"/>
    <property type="molecule type" value="Genomic_DNA"/>
</dbReference>
<proteinExistence type="predicted"/>
<accession>A0A3P7ZKN8</accession>
<evidence type="ECO:0000313" key="3">
    <source>
        <dbReference type="Proteomes" id="UP000050761"/>
    </source>
</evidence>
<keyword evidence="3" id="KW-1185">Reference proteome</keyword>
<dbReference type="Proteomes" id="UP000050761">
    <property type="component" value="Unassembled WGS sequence"/>
</dbReference>
<reference evidence="4" key="2">
    <citation type="submission" date="2019-09" db="UniProtKB">
        <authorList>
            <consortium name="WormBaseParasite"/>
        </authorList>
    </citation>
    <scope>IDENTIFICATION</scope>
</reference>
<evidence type="ECO:0000313" key="2">
    <source>
        <dbReference type="EMBL" id="VDO84614.1"/>
    </source>
</evidence>
<reference evidence="2 3" key="1">
    <citation type="submission" date="2018-11" db="EMBL/GenBank/DDBJ databases">
        <authorList>
            <consortium name="Pathogen Informatics"/>
        </authorList>
    </citation>
    <scope>NUCLEOTIDE SEQUENCE [LARGE SCALE GENOMIC DNA]</scope>
</reference>
<evidence type="ECO:0000256" key="1">
    <source>
        <dbReference type="SAM" id="MobiDB-lite"/>
    </source>
</evidence>